<comment type="caution">
    <text evidence="1">The sequence shown here is derived from an EMBL/GenBank/DDBJ whole genome shotgun (WGS) entry which is preliminary data.</text>
</comment>
<keyword evidence="2" id="KW-1185">Reference proteome</keyword>
<proteinExistence type="predicted"/>
<gene>
    <name evidence="1" type="ORF">FC60_GL001784</name>
</gene>
<dbReference type="RefSeq" id="WP_056937197.1">
    <property type="nucleotide sequence ID" value="NZ_AZFN01000009.1"/>
</dbReference>
<name>A0A0R1VAW8_9LACO</name>
<reference evidence="1 2" key="1">
    <citation type="journal article" date="2015" name="Genome Announc.">
        <title>Expanding the biotechnology potential of lactobacilli through comparative genomics of 213 strains and associated genera.</title>
        <authorList>
            <person name="Sun Z."/>
            <person name="Harris H.M."/>
            <person name="McCann A."/>
            <person name="Guo C."/>
            <person name="Argimon S."/>
            <person name="Zhang W."/>
            <person name="Yang X."/>
            <person name="Jeffery I.B."/>
            <person name="Cooney J.C."/>
            <person name="Kagawa T.F."/>
            <person name="Liu W."/>
            <person name="Song Y."/>
            <person name="Salvetti E."/>
            <person name="Wrobel A."/>
            <person name="Rasinkangas P."/>
            <person name="Parkhill J."/>
            <person name="Rea M.C."/>
            <person name="O'Sullivan O."/>
            <person name="Ritari J."/>
            <person name="Douillard F.P."/>
            <person name="Paul Ross R."/>
            <person name="Yang R."/>
            <person name="Briner A.E."/>
            <person name="Felis G.E."/>
            <person name="de Vos W.M."/>
            <person name="Barrangou R."/>
            <person name="Klaenhammer T.R."/>
            <person name="Caufield P.W."/>
            <person name="Cui Y."/>
            <person name="Zhang H."/>
            <person name="O'Toole P.W."/>
        </authorList>
    </citation>
    <scope>NUCLEOTIDE SEQUENCE [LARGE SCALE GENOMIC DNA]</scope>
    <source>
        <strain evidence="1 2">DSM 16045</strain>
    </source>
</reference>
<evidence type="ECO:0000313" key="1">
    <source>
        <dbReference type="EMBL" id="KRM02608.1"/>
    </source>
</evidence>
<protein>
    <submittedName>
        <fullName evidence="1">Uncharacterized protein</fullName>
    </submittedName>
</protein>
<dbReference type="Proteomes" id="UP000051739">
    <property type="component" value="Unassembled WGS sequence"/>
</dbReference>
<dbReference type="PATRIC" id="fig|1423749.3.peg.1845"/>
<dbReference type="EMBL" id="AZFN01000009">
    <property type="protein sequence ID" value="KRM02608.1"/>
    <property type="molecule type" value="Genomic_DNA"/>
</dbReference>
<dbReference type="AlphaFoldDB" id="A0A0R1VAW8"/>
<sequence length="75" mass="8680">MFTKVKAEVKDYQNHLTAITKAGQDLGNHAQTLTNELANLIQVIAEINHDLELFNFRNQAHLDRINHILEKYHQS</sequence>
<organism evidence="1 2">
    <name type="scientific">Limosilactobacillus gastricus DSM 16045</name>
    <dbReference type="NCBI Taxonomy" id="1423749"/>
    <lineage>
        <taxon>Bacteria</taxon>
        <taxon>Bacillati</taxon>
        <taxon>Bacillota</taxon>
        <taxon>Bacilli</taxon>
        <taxon>Lactobacillales</taxon>
        <taxon>Lactobacillaceae</taxon>
        <taxon>Limosilactobacillus</taxon>
    </lineage>
</organism>
<accession>A0A0R1VAW8</accession>
<evidence type="ECO:0000313" key="2">
    <source>
        <dbReference type="Proteomes" id="UP000051739"/>
    </source>
</evidence>